<name>A0A7C9FWU8_9BACT</name>
<evidence type="ECO:0000313" key="2">
    <source>
        <dbReference type="EMBL" id="MPR31773.1"/>
    </source>
</evidence>
<accession>A0A7C9FWU8</accession>
<dbReference type="Proteomes" id="UP000479293">
    <property type="component" value="Unassembled WGS sequence"/>
</dbReference>
<proteinExistence type="predicted"/>
<evidence type="ECO:0000313" key="3">
    <source>
        <dbReference type="Proteomes" id="UP000479293"/>
    </source>
</evidence>
<dbReference type="RefSeq" id="WP_152755731.1">
    <property type="nucleotide sequence ID" value="NZ_WHLY01000001.1"/>
</dbReference>
<reference evidence="2 3" key="1">
    <citation type="submission" date="2019-10" db="EMBL/GenBank/DDBJ databases">
        <title>Draft Genome Sequence of Cytophagaceae sp. SJW1-29.</title>
        <authorList>
            <person name="Choi A."/>
        </authorList>
    </citation>
    <scope>NUCLEOTIDE SEQUENCE [LARGE SCALE GENOMIC DNA]</scope>
    <source>
        <strain evidence="2 3">SJW1-29</strain>
    </source>
</reference>
<gene>
    <name evidence="2" type="ORF">GBK04_00010</name>
</gene>
<keyword evidence="3" id="KW-1185">Reference proteome</keyword>
<protein>
    <submittedName>
        <fullName evidence="2">Uncharacterized protein</fullName>
    </submittedName>
</protein>
<organism evidence="2 3">
    <name type="scientific">Salmonirosea aquatica</name>
    <dbReference type="NCBI Taxonomy" id="2654236"/>
    <lineage>
        <taxon>Bacteria</taxon>
        <taxon>Pseudomonadati</taxon>
        <taxon>Bacteroidota</taxon>
        <taxon>Cytophagia</taxon>
        <taxon>Cytophagales</taxon>
        <taxon>Spirosomataceae</taxon>
        <taxon>Salmonirosea</taxon>
    </lineage>
</organism>
<evidence type="ECO:0000256" key="1">
    <source>
        <dbReference type="SAM" id="MobiDB-lite"/>
    </source>
</evidence>
<sequence length="83" mass="8960">MEWGQPESRIAANHGQPGRVPARHLPAEAHQPASRCTLTLSAGVVAHPYCAPAQLCADTPPGQAWNQITYERWNGIGGGKYRT</sequence>
<feature type="region of interest" description="Disordered" evidence="1">
    <location>
        <begin position="1"/>
        <end position="23"/>
    </location>
</feature>
<dbReference type="AlphaFoldDB" id="A0A7C9FWU8"/>
<comment type="caution">
    <text evidence="2">The sequence shown here is derived from an EMBL/GenBank/DDBJ whole genome shotgun (WGS) entry which is preliminary data.</text>
</comment>
<dbReference type="EMBL" id="WHLY01000001">
    <property type="protein sequence ID" value="MPR31773.1"/>
    <property type="molecule type" value="Genomic_DNA"/>
</dbReference>